<dbReference type="InterPro" id="IPR052479">
    <property type="entry name" value="GPI-anchor_Adhesion_Reg"/>
</dbReference>
<feature type="chain" id="PRO_5016282444" description="Yeast cell wall synthesis Kre9/Knh1-like N-terminal domain-containing protein" evidence="2">
    <location>
        <begin position="18"/>
        <end position="135"/>
    </location>
</feature>
<dbReference type="PANTHER" id="PTHR35185:SF1">
    <property type="entry name" value="UPF0619 GPI-ANCHORED MEMBRANE PROTEIN C1322.10"/>
    <property type="match status" value="1"/>
</dbReference>
<name>A0A318Z1M8_9EURO</name>
<feature type="signal peptide" evidence="2">
    <location>
        <begin position="1"/>
        <end position="17"/>
    </location>
</feature>
<protein>
    <recommendedName>
        <fullName evidence="3">Yeast cell wall synthesis Kre9/Knh1-like N-terminal domain-containing protein</fullName>
    </recommendedName>
</protein>
<dbReference type="RefSeq" id="XP_025426801.1">
    <property type="nucleotide sequence ID" value="XM_025578836.1"/>
</dbReference>
<accession>A0A318Z1M8</accession>
<keyword evidence="5" id="KW-1185">Reference proteome</keyword>
<evidence type="ECO:0000259" key="3">
    <source>
        <dbReference type="Pfam" id="PF10342"/>
    </source>
</evidence>
<sequence length="135" mass="14688">MHLIPIALATLLATAEAILITKPATDDSVDVAKDWQVCWTAVNTDPQQFCLYLTNFNEYPSQIFNLLDRQPVETNGGGCVTIPGKCYSGLRTTSSYRVRAASCSDPSTIYAESGDFSASQSTCAAATLRRDVRKE</sequence>
<dbReference type="OrthoDB" id="5316007at2759"/>
<dbReference type="STRING" id="1450539.A0A318Z1M8"/>
<reference evidence="4 5" key="1">
    <citation type="submission" date="2016-12" db="EMBL/GenBank/DDBJ databases">
        <title>The genomes of Aspergillus section Nigri reveals drivers in fungal speciation.</title>
        <authorList>
            <consortium name="DOE Joint Genome Institute"/>
            <person name="Vesth T.C."/>
            <person name="Nybo J."/>
            <person name="Theobald S."/>
            <person name="Brandl J."/>
            <person name="Frisvad J.C."/>
            <person name="Nielsen K.F."/>
            <person name="Lyhne E.K."/>
            <person name="Kogle M.E."/>
            <person name="Kuo A."/>
            <person name="Riley R."/>
            <person name="Clum A."/>
            <person name="Nolan M."/>
            <person name="Lipzen A."/>
            <person name="Salamov A."/>
            <person name="Henrissat B."/>
            <person name="Wiebenga A."/>
            <person name="De Vries R.P."/>
            <person name="Grigoriev I.V."/>
            <person name="Mortensen U.H."/>
            <person name="Andersen M.R."/>
            <person name="Baker S.E."/>
        </authorList>
    </citation>
    <scope>NUCLEOTIDE SEQUENCE [LARGE SCALE GENOMIC DNA]</scope>
    <source>
        <strain evidence="4 5">JOP 1030-1</strain>
    </source>
</reference>
<dbReference type="EMBL" id="KZ821276">
    <property type="protein sequence ID" value="PYH40819.1"/>
    <property type="molecule type" value="Genomic_DNA"/>
</dbReference>
<gene>
    <name evidence="4" type="ORF">BP01DRAFT_408891</name>
</gene>
<dbReference type="GeneID" id="37080065"/>
<evidence type="ECO:0000256" key="1">
    <source>
        <dbReference type="ARBA" id="ARBA00022729"/>
    </source>
</evidence>
<feature type="domain" description="Yeast cell wall synthesis Kre9/Knh1-like N-terminal" evidence="3">
    <location>
        <begin position="22"/>
        <end position="116"/>
    </location>
</feature>
<dbReference type="Proteomes" id="UP000248349">
    <property type="component" value="Unassembled WGS sequence"/>
</dbReference>
<dbReference type="PANTHER" id="PTHR35185">
    <property type="entry name" value="SERINE/THREONINE-RICH PROTEIN ADG2-RELATED"/>
    <property type="match status" value="1"/>
</dbReference>
<keyword evidence="1 2" id="KW-0732">Signal</keyword>
<dbReference type="Pfam" id="PF10342">
    <property type="entry name" value="Kre9_KNH"/>
    <property type="match status" value="1"/>
</dbReference>
<dbReference type="AlphaFoldDB" id="A0A318Z1M8"/>
<evidence type="ECO:0000313" key="4">
    <source>
        <dbReference type="EMBL" id="PYH40819.1"/>
    </source>
</evidence>
<dbReference type="InterPro" id="IPR018466">
    <property type="entry name" value="Kre9/Knh1-like_N"/>
</dbReference>
<evidence type="ECO:0000313" key="5">
    <source>
        <dbReference type="Proteomes" id="UP000248349"/>
    </source>
</evidence>
<evidence type="ECO:0000256" key="2">
    <source>
        <dbReference type="SAM" id="SignalP"/>
    </source>
</evidence>
<organism evidence="4 5">
    <name type="scientific">Aspergillus saccharolyticus JOP 1030-1</name>
    <dbReference type="NCBI Taxonomy" id="1450539"/>
    <lineage>
        <taxon>Eukaryota</taxon>
        <taxon>Fungi</taxon>
        <taxon>Dikarya</taxon>
        <taxon>Ascomycota</taxon>
        <taxon>Pezizomycotina</taxon>
        <taxon>Eurotiomycetes</taxon>
        <taxon>Eurotiomycetidae</taxon>
        <taxon>Eurotiales</taxon>
        <taxon>Aspergillaceae</taxon>
        <taxon>Aspergillus</taxon>
        <taxon>Aspergillus subgen. Circumdati</taxon>
    </lineage>
</organism>
<proteinExistence type="predicted"/>